<dbReference type="Pfam" id="PF20563">
    <property type="entry name" value="DUF6773"/>
    <property type="match status" value="1"/>
</dbReference>
<reference evidence="2 3" key="2">
    <citation type="submission" date="2024-02" db="EMBL/GenBank/DDBJ databases">
        <title>The Genome Sequence of Enterococcus sp. DIV0159.</title>
        <authorList>
            <person name="Earl A."/>
            <person name="Manson A."/>
            <person name="Gilmore M."/>
            <person name="Sanders J."/>
            <person name="Shea T."/>
            <person name="Howe W."/>
            <person name="Livny J."/>
            <person name="Cuomo C."/>
            <person name="Neafsey D."/>
            <person name="Birren B."/>
        </authorList>
    </citation>
    <scope>NUCLEOTIDE SEQUENCE [LARGE SCALE GENOMIC DNA]</scope>
    <source>
        <strain evidence="2 3">665A</strain>
    </source>
</reference>
<gene>
    <name evidence="2" type="ORF">JZO67_003353</name>
</gene>
<proteinExistence type="predicted"/>
<keyword evidence="1" id="KW-0812">Transmembrane</keyword>
<accession>A0ABV0EUS2</accession>
<evidence type="ECO:0000256" key="1">
    <source>
        <dbReference type="SAM" id="Phobius"/>
    </source>
</evidence>
<feature type="transmembrane region" description="Helical" evidence="1">
    <location>
        <begin position="20"/>
        <end position="38"/>
    </location>
</feature>
<evidence type="ECO:0000313" key="3">
    <source>
        <dbReference type="Proteomes" id="UP000664357"/>
    </source>
</evidence>
<organism evidence="2 3">
    <name type="scientific">Candidatus Enterococcus ferrettii</name>
    <dbReference type="NCBI Taxonomy" id="2815324"/>
    <lineage>
        <taxon>Bacteria</taxon>
        <taxon>Bacillati</taxon>
        <taxon>Bacillota</taxon>
        <taxon>Bacilli</taxon>
        <taxon>Lactobacillales</taxon>
        <taxon>Enterococcaceae</taxon>
        <taxon>Enterococcus</taxon>
    </lineage>
</organism>
<comment type="caution">
    <text evidence="2">The sequence shown here is derived from an EMBL/GenBank/DDBJ whole genome shotgun (WGS) entry which is preliminary data.</text>
</comment>
<dbReference type="EMBL" id="JAFREL020000003">
    <property type="protein sequence ID" value="MEO1771373.1"/>
    <property type="molecule type" value="Genomic_DNA"/>
</dbReference>
<dbReference type="RefSeq" id="WP_207703555.1">
    <property type="nucleotide sequence ID" value="NZ_JAFREL020000003.1"/>
</dbReference>
<name>A0ABV0EUS2_9ENTE</name>
<dbReference type="InterPro" id="IPR046664">
    <property type="entry name" value="DUF6773"/>
</dbReference>
<feature type="transmembrane region" description="Helical" evidence="1">
    <location>
        <begin position="119"/>
        <end position="143"/>
    </location>
</feature>
<sequence>MKKNKDERTVQLNNKIQSEGFALVIGLLSLSIFIKTYILDMPVAEYTTELVIMAIAVLYITIRSSTLGFNSFDYPMNMKKLIVPLTIAIGLLITIINGVRNFTLYGDKYTGITDIHFLAVLGFTFVSATIFIGVIIGALYSIGEFGQKRLEKKLQDEDE</sequence>
<protein>
    <submittedName>
        <fullName evidence="2">Uncharacterized protein</fullName>
    </submittedName>
</protein>
<keyword evidence="1" id="KW-1133">Transmembrane helix</keyword>
<feature type="transmembrane region" description="Helical" evidence="1">
    <location>
        <begin position="50"/>
        <end position="69"/>
    </location>
</feature>
<feature type="transmembrane region" description="Helical" evidence="1">
    <location>
        <begin position="81"/>
        <end position="99"/>
    </location>
</feature>
<keyword evidence="1" id="KW-0472">Membrane</keyword>
<evidence type="ECO:0000313" key="2">
    <source>
        <dbReference type="EMBL" id="MEO1771373.1"/>
    </source>
</evidence>
<keyword evidence="3" id="KW-1185">Reference proteome</keyword>
<dbReference type="Proteomes" id="UP000664357">
    <property type="component" value="Unassembled WGS sequence"/>
</dbReference>
<reference evidence="2 3" key="1">
    <citation type="submission" date="2021-03" db="EMBL/GenBank/DDBJ databases">
        <authorList>
            <person name="Gilmore M.S."/>
            <person name="Schwartzman J."/>
            <person name="Van Tyne D."/>
            <person name="Martin M."/>
            <person name="Earl A.M."/>
            <person name="Manson A.L."/>
            <person name="Straub T."/>
            <person name="Salamzade R."/>
            <person name="Saavedra J."/>
            <person name="Lebreton F."/>
            <person name="Prichula J."/>
            <person name="Schaufler K."/>
            <person name="Gaca A."/>
            <person name="Sgardioli B."/>
            <person name="Wagenaar J."/>
            <person name="Strong T."/>
        </authorList>
    </citation>
    <scope>NUCLEOTIDE SEQUENCE [LARGE SCALE GENOMIC DNA]</scope>
    <source>
        <strain evidence="2 3">665A</strain>
    </source>
</reference>